<dbReference type="PANTHER" id="PTHR24413">
    <property type="entry name" value="SPECKLE-TYPE POZ PROTEIN"/>
    <property type="match status" value="1"/>
</dbReference>
<sequence>MDQRHEEKSDAPINHLCNVQGKLKKFNYECSIENFSQRPEKTGERIESPTCVVGNNDEISVWCLYIYPHGSNESSKDFVSVYLTLLEPDRAKVKYYKLSILDDKEEEKQIRVNKVIEFNNRGWGFTKFIKRDVLLNESNGLLVNDKLTILCEAEIIGVNCENNNNSETSVNGSKPQSNLSLDLGNLLNSQMFTDCCIKVGETTIKVHRGILATRSPVFYKIFNGSSTELQTDVFEIKNFRVGVVEKMLRYIYTDDISDIKDMASEILAIAAEYGLDGLKEVAVKYLCDDLNIGNICELFILSETFASEELKECCEEFIVDNSEDLKKTDKWIELVRNHPFLVESLLQKSLNK</sequence>
<dbReference type="InterPro" id="IPR002083">
    <property type="entry name" value="MATH/TRAF_dom"/>
</dbReference>
<dbReference type="Pfam" id="PF22486">
    <property type="entry name" value="MATH_2"/>
    <property type="match status" value="1"/>
</dbReference>
<dbReference type="InterPro" id="IPR011333">
    <property type="entry name" value="SKP1/BTB/POZ_sf"/>
</dbReference>
<accession>A0A0N5BU34</accession>
<reference evidence="4" key="1">
    <citation type="submission" date="2017-02" db="UniProtKB">
        <authorList>
            <consortium name="WormBaseParasite"/>
        </authorList>
    </citation>
    <scope>IDENTIFICATION</scope>
</reference>
<dbReference type="InterPro" id="IPR000210">
    <property type="entry name" value="BTB/POZ_dom"/>
</dbReference>
<evidence type="ECO:0000313" key="4">
    <source>
        <dbReference type="WBParaSite" id="SPAL_0000935700.1"/>
    </source>
</evidence>
<proteinExistence type="predicted"/>
<dbReference type="Gene3D" id="1.25.40.420">
    <property type="match status" value="1"/>
</dbReference>
<evidence type="ECO:0000259" key="2">
    <source>
        <dbReference type="PROSITE" id="PS50144"/>
    </source>
</evidence>
<dbReference type="Proteomes" id="UP000046392">
    <property type="component" value="Unplaced"/>
</dbReference>
<dbReference type="SUPFAM" id="SSF49599">
    <property type="entry name" value="TRAF domain-like"/>
    <property type="match status" value="1"/>
</dbReference>
<dbReference type="AlphaFoldDB" id="A0A0N5BU34"/>
<dbReference type="PROSITE" id="PS50097">
    <property type="entry name" value="BTB"/>
    <property type="match status" value="1"/>
</dbReference>
<protein>
    <submittedName>
        <fullName evidence="4">BTB domain-containing protein</fullName>
    </submittedName>
</protein>
<dbReference type="SMART" id="SM00225">
    <property type="entry name" value="BTB"/>
    <property type="match status" value="1"/>
</dbReference>
<dbReference type="GO" id="GO:0030163">
    <property type="term" value="P:protein catabolic process"/>
    <property type="evidence" value="ECO:0007669"/>
    <property type="project" value="UniProtKB-ARBA"/>
</dbReference>
<dbReference type="WBParaSite" id="SPAL_0000935700.1">
    <property type="protein sequence ID" value="SPAL_0000935700.1"/>
    <property type="gene ID" value="SPAL_0000935700"/>
</dbReference>
<evidence type="ECO:0000313" key="3">
    <source>
        <dbReference type="Proteomes" id="UP000046392"/>
    </source>
</evidence>
<dbReference type="Pfam" id="PF00651">
    <property type="entry name" value="BTB"/>
    <property type="match status" value="1"/>
</dbReference>
<dbReference type="Gene3D" id="3.30.710.10">
    <property type="entry name" value="Potassium Channel Kv1.1, Chain A"/>
    <property type="match status" value="1"/>
</dbReference>
<feature type="domain" description="MATH" evidence="2">
    <location>
        <begin position="25"/>
        <end position="153"/>
    </location>
</feature>
<evidence type="ECO:0000259" key="1">
    <source>
        <dbReference type="PROSITE" id="PS50097"/>
    </source>
</evidence>
<keyword evidence="3" id="KW-1185">Reference proteome</keyword>
<feature type="domain" description="BTB" evidence="1">
    <location>
        <begin position="193"/>
        <end position="260"/>
    </location>
</feature>
<name>A0A0N5BU34_STREA</name>
<dbReference type="PROSITE" id="PS50144">
    <property type="entry name" value="MATH"/>
    <property type="match status" value="1"/>
</dbReference>
<dbReference type="SUPFAM" id="SSF54695">
    <property type="entry name" value="POZ domain"/>
    <property type="match status" value="1"/>
</dbReference>
<dbReference type="Gene3D" id="2.60.210.10">
    <property type="entry name" value="Apoptosis, Tumor Necrosis Factor Receptor Associated Protein 2, Chain A"/>
    <property type="match status" value="1"/>
</dbReference>
<organism evidence="3 4">
    <name type="scientific">Strongyloides papillosus</name>
    <name type="common">Intestinal threadworm</name>
    <dbReference type="NCBI Taxonomy" id="174720"/>
    <lineage>
        <taxon>Eukaryota</taxon>
        <taxon>Metazoa</taxon>
        <taxon>Ecdysozoa</taxon>
        <taxon>Nematoda</taxon>
        <taxon>Chromadorea</taxon>
        <taxon>Rhabditida</taxon>
        <taxon>Tylenchina</taxon>
        <taxon>Panagrolaimomorpha</taxon>
        <taxon>Strongyloidoidea</taxon>
        <taxon>Strongyloididae</taxon>
        <taxon>Strongyloides</taxon>
    </lineage>
</organism>
<dbReference type="InterPro" id="IPR008974">
    <property type="entry name" value="TRAF-like"/>
</dbReference>
<dbReference type="STRING" id="174720.A0A0N5BU34"/>